<evidence type="ECO:0000256" key="1">
    <source>
        <dbReference type="SAM" id="MobiDB-lite"/>
    </source>
</evidence>
<evidence type="ECO:0000313" key="3">
    <source>
        <dbReference type="Proteomes" id="UP000695022"/>
    </source>
</evidence>
<dbReference type="Proteomes" id="UP000695022">
    <property type="component" value="Unplaced"/>
</dbReference>
<proteinExistence type="predicted"/>
<gene>
    <name evidence="4" type="primary">LOC106808883</name>
</gene>
<reference evidence="4" key="1">
    <citation type="submission" date="2025-08" db="UniProtKB">
        <authorList>
            <consortium name="RefSeq"/>
        </authorList>
    </citation>
    <scope>IDENTIFICATION</scope>
</reference>
<name>A0ABM1E504_PRICU</name>
<organism evidence="3 4">
    <name type="scientific">Priapulus caudatus</name>
    <name type="common">Priapulid worm</name>
    <dbReference type="NCBI Taxonomy" id="37621"/>
    <lineage>
        <taxon>Eukaryota</taxon>
        <taxon>Metazoa</taxon>
        <taxon>Ecdysozoa</taxon>
        <taxon>Scalidophora</taxon>
        <taxon>Priapulida</taxon>
        <taxon>Priapulimorpha</taxon>
        <taxon>Priapulimorphida</taxon>
        <taxon>Priapulidae</taxon>
        <taxon>Priapulus</taxon>
    </lineage>
</organism>
<evidence type="ECO:0000256" key="2">
    <source>
        <dbReference type="SAM" id="Phobius"/>
    </source>
</evidence>
<feature type="transmembrane region" description="Helical" evidence="2">
    <location>
        <begin position="68"/>
        <end position="88"/>
    </location>
</feature>
<sequence length="231" mass="25321">MTKASDTLPSSGSAQTMETTPPRLVPKLIGFNILCAMQIGLGALAILFEALQFSTWRGSIGIFHSRASGIWCGLLWFIVGFVGLFLVPRAYVRVIGNARYVLLLLACVPCILSSIYLLVMSSINASRIDLRAVCRESAPDASCSSVKFAKAFYIMLAILAALELLVAMILMVQCFFAVWVHKKEDKIVLVTPRSHSPAQHGPATPTKHTSGQPVTPIGYYPRYTYNYGPQY</sequence>
<protein>
    <submittedName>
        <fullName evidence="4">Uncharacterized protein LOC106808883</fullName>
    </submittedName>
</protein>
<feature type="transmembrane region" description="Helical" evidence="2">
    <location>
        <begin position="100"/>
        <end position="119"/>
    </location>
</feature>
<evidence type="ECO:0000313" key="4">
    <source>
        <dbReference type="RefSeq" id="XP_014667275.1"/>
    </source>
</evidence>
<dbReference type="RefSeq" id="XP_014667275.1">
    <property type="nucleotide sequence ID" value="XM_014811789.1"/>
</dbReference>
<dbReference type="GeneID" id="106808883"/>
<keyword evidence="2" id="KW-0472">Membrane</keyword>
<feature type="transmembrane region" description="Helical" evidence="2">
    <location>
        <begin position="28"/>
        <end position="48"/>
    </location>
</feature>
<keyword evidence="2" id="KW-0812">Transmembrane</keyword>
<feature type="region of interest" description="Disordered" evidence="1">
    <location>
        <begin position="196"/>
        <end position="215"/>
    </location>
</feature>
<keyword evidence="2" id="KW-1133">Transmembrane helix</keyword>
<keyword evidence="3" id="KW-1185">Reference proteome</keyword>
<accession>A0ABM1E504</accession>
<feature type="transmembrane region" description="Helical" evidence="2">
    <location>
        <begin position="152"/>
        <end position="180"/>
    </location>
</feature>